<keyword evidence="2" id="KW-1185">Reference proteome</keyword>
<accession>A0ABD2A537</accession>
<gene>
    <name evidence="1" type="ORF">V1478_015174</name>
</gene>
<sequence>MNLNSFHEKFIDYIIIGQPDSMSRMEFYHGDCSDCSPRKSELKFDVIETCLSWKPAEAFCEI</sequence>
<evidence type="ECO:0000313" key="1">
    <source>
        <dbReference type="EMBL" id="KAL2715476.1"/>
    </source>
</evidence>
<dbReference type="Proteomes" id="UP001607302">
    <property type="component" value="Unassembled WGS sequence"/>
</dbReference>
<evidence type="ECO:0000313" key="2">
    <source>
        <dbReference type="Proteomes" id="UP001607302"/>
    </source>
</evidence>
<proteinExistence type="predicted"/>
<comment type="caution">
    <text evidence="1">The sequence shown here is derived from an EMBL/GenBank/DDBJ whole genome shotgun (WGS) entry which is preliminary data.</text>
</comment>
<protein>
    <submittedName>
        <fullName evidence="1">Uncharacterized protein</fullName>
    </submittedName>
</protein>
<name>A0ABD2A537_VESSQ</name>
<reference evidence="1 2" key="1">
    <citation type="journal article" date="2024" name="Ann. Entomol. Soc. Am.">
        <title>Genomic analyses of the southern and eastern yellowjacket wasps (Hymenoptera: Vespidae) reveal evolutionary signatures of social life.</title>
        <authorList>
            <person name="Catto M.A."/>
            <person name="Caine P.B."/>
            <person name="Orr S.E."/>
            <person name="Hunt B.G."/>
            <person name="Goodisman M.A.D."/>
        </authorList>
    </citation>
    <scope>NUCLEOTIDE SEQUENCE [LARGE SCALE GENOMIC DNA]</scope>
    <source>
        <strain evidence="1">233</strain>
        <tissue evidence="1">Head and thorax</tissue>
    </source>
</reference>
<dbReference type="EMBL" id="JAUDFV010000155">
    <property type="protein sequence ID" value="KAL2715476.1"/>
    <property type="molecule type" value="Genomic_DNA"/>
</dbReference>
<organism evidence="1 2">
    <name type="scientific">Vespula squamosa</name>
    <name type="common">Southern yellow jacket</name>
    <name type="synonym">Wasp</name>
    <dbReference type="NCBI Taxonomy" id="30214"/>
    <lineage>
        <taxon>Eukaryota</taxon>
        <taxon>Metazoa</taxon>
        <taxon>Ecdysozoa</taxon>
        <taxon>Arthropoda</taxon>
        <taxon>Hexapoda</taxon>
        <taxon>Insecta</taxon>
        <taxon>Pterygota</taxon>
        <taxon>Neoptera</taxon>
        <taxon>Endopterygota</taxon>
        <taxon>Hymenoptera</taxon>
        <taxon>Apocrita</taxon>
        <taxon>Aculeata</taxon>
        <taxon>Vespoidea</taxon>
        <taxon>Vespidae</taxon>
        <taxon>Vespinae</taxon>
        <taxon>Vespula</taxon>
    </lineage>
</organism>
<dbReference type="AlphaFoldDB" id="A0ABD2A537"/>